<dbReference type="NCBIfam" id="NF010309">
    <property type="entry name" value="PRK13746.1"/>
    <property type="match status" value="1"/>
</dbReference>
<dbReference type="NCBIfam" id="NF012212">
    <property type="entry name" value="ANT_9"/>
    <property type="match status" value="1"/>
</dbReference>
<keyword evidence="1" id="KW-0808">Transferase</keyword>
<dbReference type="EMBL" id="KC876751">
    <property type="protein sequence ID" value="AIF29625.1"/>
    <property type="molecule type" value="Genomic_DNA"/>
</dbReference>
<dbReference type="EMBL" id="KC876752">
    <property type="protein sequence ID" value="AIF29639.1"/>
    <property type="molecule type" value="Genomic_DNA"/>
</dbReference>
<keyword evidence="2" id="KW-0046">Antibiotic resistance</keyword>
<evidence type="ECO:0000313" key="7">
    <source>
        <dbReference type="EMBL" id="AIF29639.1"/>
    </source>
</evidence>
<evidence type="ECO:0000259" key="4">
    <source>
        <dbReference type="Pfam" id="PF13427"/>
    </source>
</evidence>
<evidence type="ECO:0000256" key="2">
    <source>
        <dbReference type="ARBA" id="ARBA00023251"/>
    </source>
</evidence>
<dbReference type="GO" id="GO:0046677">
    <property type="term" value="P:response to antibiotic"/>
    <property type="evidence" value="ECO:0007669"/>
    <property type="project" value="UniProtKB-KW"/>
</dbReference>
<dbReference type="InterPro" id="IPR025184">
    <property type="entry name" value="AadA_C"/>
</dbReference>
<dbReference type="Pfam" id="PF13427">
    <property type="entry name" value="AadA_C"/>
    <property type="match status" value="1"/>
</dbReference>
<name>A0A068NYL0_CAMCO</name>
<dbReference type="CDD" id="cd05403">
    <property type="entry name" value="NT_KNTase_like"/>
    <property type="match status" value="1"/>
</dbReference>
<dbReference type="InterPro" id="IPR043519">
    <property type="entry name" value="NT_sf"/>
</dbReference>
<feature type="domain" description="Adenylyltransferase AadA C-terminal" evidence="4">
    <location>
        <begin position="148"/>
        <end position="249"/>
    </location>
</feature>
<proteinExistence type="predicted"/>
<dbReference type="RefSeq" id="WP_002578722.1">
    <property type="nucleotide sequence ID" value="NZ_CAUJWG010000001.1"/>
</dbReference>
<gene>
    <name evidence="6" type="primary">aad9</name>
</gene>
<dbReference type="GeneID" id="97353337"/>
<organism evidence="6">
    <name type="scientific">Campylobacter coli</name>
    <dbReference type="NCBI Taxonomy" id="195"/>
    <lineage>
        <taxon>Bacteria</taxon>
        <taxon>Pseudomonadati</taxon>
        <taxon>Campylobacterota</taxon>
        <taxon>Epsilonproteobacteria</taxon>
        <taxon>Campylobacterales</taxon>
        <taxon>Campylobacteraceae</taxon>
        <taxon>Campylobacter</taxon>
    </lineage>
</organism>
<dbReference type="InterPro" id="IPR024172">
    <property type="entry name" value="AadA/Aad9"/>
</dbReference>
<feature type="domain" description="Polymerase beta nucleotidyltransferase" evidence="5">
    <location>
        <begin position="22"/>
        <end position="90"/>
    </location>
</feature>
<protein>
    <submittedName>
        <fullName evidence="6">Aad9</fullName>
    </submittedName>
</protein>
<dbReference type="Pfam" id="PF18765">
    <property type="entry name" value="Polbeta"/>
    <property type="match status" value="1"/>
</dbReference>
<evidence type="ECO:0000256" key="1">
    <source>
        <dbReference type="ARBA" id="ARBA00022679"/>
    </source>
</evidence>
<accession>A0A068NYL0</accession>
<dbReference type="AlphaFoldDB" id="A0A068NYL0"/>
<dbReference type="GO" id="GO:0070566">
    <property type="term" value="F:adenylyltransferase activity"/>
    <property type="evidence" value="ECO:0007669"/>
    <property type="project" value="InterPro"/>
</dbReference>
<dbReference type="PIRSF" id="PIRSF000819">
    <property type="entry name" value="Streptomycin_3-adenylyltransf"/>
    <property type="match status" value="1"/>
</dbReference>
<dbReference type="InterPro" id="IPR041633">
    <property type="entry name" value="Polbeta"/>
</dbReference>
<comment type="catalytic activity">
    <reaction evidence="3">
        <text>spectinomycin + ATP = 9-O-adenylylspectinomycin + diphosphate</text>
        <dbReference type="Rhea" id="RHEA:63228"/>
        <dbReference type="ChEBI" id="CHEBI:30616"/>
        <dbReference type="ChEBI" id="CHEBI:33019"/>
        <dbReference type="ChEBI" id="CHEBI:146260"/>
        <dbReference type="ChEBI" id="CHEBI:146261"/>
    </reaction>
</comment>
<evidence type="ECO:0000313" key="6">
    <source>
        <dbReference type="EMBL" id="AIF29625.1"/>
    </source>
</evidence>
<evidence type="ECO:0000256" key="3">
    <source>
        <dbReference type="ARBA" id="ARBA00047831"/>
    </source>
</evidence>
<dbReference type="SMR" id="A0A068NYL0"/>
<dbReference type="Gene3D" id="3.30.460.10">
    <property type="entry name" value="Beta Polymerase, domain 2"/>
    <property type="match status" value="1"/>
</dbReference>
<reference evidence="6" key="1">
    <citation type="journal article" date="2014" name="Antimicrob. Agents Chemother.">
        <title>Emergence of Multidrug-Resistant Campylobacter Species Isolates with a Horizontally Acquired rRNA Methylase.</title>
        <authorList>
            <person name="Wang Y."/>
            <person name="Zhang M."/>
            <person name="Deng F."/>
            <person name="Shen Z."/>
            <person name="Wu C."/>
            <person name="Zhang J."/>
            <person name="Zhang Q."/>
            <person name="Shen J."/>
        </authorList>
    </citation>
    <scope>NUCLEOTIDE SEQUENCE</scope>
    <source>
        <strain evidence="6">SH-CCD11C073</strain>
        <strain evidence="7">SH-CCD11C365</strain>
    </source>
</reference>
<sequence>MNINEFPQQVNQVISIAETILQGQILGIYLYGSATMNGLRPDSDIDILIITKQELSNSIRADLTKQLLKISGSVGCIEKRPLEVTIINQSDIVPLQFPPKCQYMYGEWLRGEMEAGEYPQACNDPDIMILLWQARKNSITLKGAESKELIPAIPFHEIKKAIRFSLPGLISSFKGDERNVLLTLSRMWFTLVTEEITTKDVAAKWVILKLPERFPPLLTTAKEAYLGNLSDEWETVEKEAMALVEYMKKQIEELLRTE</sequence>
<evidence type="ECO:0000259" key="5">
    <source>
        <dbReference type="Pfam" id="PF18765"/>
    </source>
</evidence>
<dbReference type="SUPFAM" id="SSF81301">
    <property type="entry name" value="Nucleotidyltransferase"/>
    <property type="match status" value="1"/>
</dbReference>